<organism evidence="2 3">
    <name type="scientific">Mycobacterium phage Hawkeye</name>
    <dbReference type="NCBI Taxonomy" id="1458711"/>
    <lineage>
        <taxon>Viruses</taxon>
        <taxon>Duplodnaviria</taxon>
        <taxon>Heunggongvirae</taxon>
        <taxon>Uroviricota</taxon>
        <taxon>Caudoviricetes</taxon>
        <taxon>Dclasvirinae</taxon>
        <taxon>Hawkeyevirus</taxon>
        <taxon>Hawkeyevirus hawkeye</taxon>
    </lineage>
</organism>
<protein>
    <submittedName>
        <fullName evidence="2">Uncharacterized protein</fullName>
    </submittedName>
</protein>
<keyword evidence="1" id="KW-1133">Transmembrane helix</keyword>
<accession>X2KT39</accession>
<keyword evidence="3" id="KW-1185">Reference proteome</keyword>
<dbReference type="RefSeq" id="YP_009035959.1">
    <property type="nucleotide sequence ID" value="NC_024209.1"/>
</dbReference>
<dbReference type="EMBL" id="KJ194582">
    <property type="protein sequence ID" value="AHN84075.1"/>
    <property type="molecule type" value="Genomic_DNA"/>
</dbReference>
<evidence type="ECO:0000256" key="1">
    <source>
        <dbReference type="SAM" id="Phobius"/>
    </source>
</evidence>
<dbReference type="KEGG" id="vg:19527244"/>
<reference evidence="2 3" key="1">
    <citation type="submission" date="2014-01" db="EMBL/GenBank/DDBJ databases">
        <authorList>
            <person name="Schneider V.M."/>
            <person name="Bowman C.A."/>
            <person name="Russell D.A."/>
            <person name="Pope W.H."/>
            <person name="Jacobs-Sera D."/>
            <person name="Hendrix R.W."/>
            <person name="Hatfull G.F."/>
        </authorList>
    </citation>
    <scope>NUCLEOTIDE SEQUENCE [LARGE SCALE GENOMIC DNA]</scope>
</reference>
<gene>
    <name evidence="2" type="primary">64</name>
    <name evidence="2" type="ORF">PBI_HAWKEYE_64</name>
</gene>
<evidence type="ECO:0000313" key="2">
    <source>
        <dbReference type="EMBL" id="AHN84075.1"/>
    </source>
</evidence>
<dbReference type="Proteomes" id="UP000019737">
    <property type="component" value="Segment"/>
</dbReference>
<dbReference type="GeneID" id="19527244"/>
<feature type="transmembrane region" description="Helical" evidence="1">
    <location>
        <begin position="12"/>
        <end position="28"/>
    </location>
</feature>
<name>X2KT39_9CAUD</name>
<sequence length="30" mass="3413">MNALQWIEATRDIMLILACIFFMAKVLAGE</sequence>
<evidence type="ECO:0000313" key="3">
    <source>
        <dbReference type="Proteomes" id="UP000019737"/>
    </source>
</evidence>
<proteinExistence type="predicted"/>
<keyword evidence="1" id="KW-0472">Membrane</keyword>
<keyword evidence="1" id="KW-0812">Transmembrane</keyword>